<sequence>MKKIIGLIVVLGSLVLVSCTESNAAAKVNKENLASAKKRDLDIHKGAPIASVDKKEYNFGTVTDGDIVKTTFVITNTGKSPLVITDAKTTCGCTVPSWPKDKAIAPGESTEIKVEFNTAGKGGGRQIKDVTLFTNTANGREIVTLKGIVNKK</sequence>
<keyword evidence="3" id="KW-1185">Reference proteome</keyword>
<dbReference type="EMBL" id="BMJW01000003">
    <property type="protein sequence ID" value="GGH03187.1"/>
    <property type="molecule type" value="Genomic_DNA"/>
</dbReference>
<dbReference type="InterPro" id="IPR013783">
    <property type="entry name" value="Ig-like_fold"/>
</dbReference>
<dbReference type="RefSeq" id="WP_188599462.1">
    <property type="nucleotide sequence ID" value="NZ_BMJW01000003.1"/>
</dbReference>
<organism evidence="2 3">
    <name type="scientific">Polaribacter pacificus</name>
    <dbReference type="NCBI Taxonomy" id="1775173"/>
    <lineage>
        <taxon>Bacteria</taxon>
        <taxon>Pseudomonadati</taxon>
        <taxon>Bacteroidota</taxon>
        <taxon>Flavobacteriia</taxon>
        <taxon>Flavobacteriales</taxon>
        <taxon>Flavobacteriaceae</taxon>
    </lineage>
</organism>
<dbReference type="Pfam" id="PF07610">
    <property type="entry name" value="DUF1573"/>
    <property type="match status" value="1"/>
</dbReference>
<keyword evidence="1" id="KW-0732">Signal</keyword>
<dbReference type="AlphaFoldDB" id="A0A917MFK7"/>
<reference evidence="2" key="2">
    <citation type="submission" date="2020-09" db="EMBL/GenBank/DDBJ databases">
        <authorList>
            <person name="Sun Q."/>
            <person name="Zhou Y."/>
        </authorList>
    </citation>
    <scope>NUCLEOTIDE SEQUENCE</scope>
    <source>
        <strain evidence="2">CGMCC 1.15763</strain>
    </source>
</reference>
<dbReference type="Gene3D" id="2.60.40.10">
    <property type="entry name" value="Immunoglobulins"/>
    <property type="match status" value="1"/>
</dbReference>
<comment type="caution">
    <text evidence="2">The sequence shown here is derived from an EMBL/GenBank/DDBJ whole genome shotgun (WGS) entry which is preliminary data.</text>
</comment>
<dbReference type="InterPro" id="IPR011467">
    <property type="entry name" value="DUF1573"/>
</dbReference>
<evidence type="ECO:0000313" key="3">
    <source>
        <dbReference type="Proteomes" id="UP000633278"/>
    </source>
</evidence>
<feature type="signal peptide" evidence="1">
    <location>
        <begin position="1"/>
        <end position="24"/>
    </location>
</feature>
<evidence type="ECO:0008006" key="4">
    <source>
        <dbReference type="Google" id="ProtNLM"/>
    </source>
</evidence>
<gene>
    <name evidence="2" type="ORF">GCM10011416_22610</name>
</gene>
<dbReference type="Proteomes" id="UP000633278">
    <property type="component" value="Unassembled WGS sequence"/>
</dbReference>
<feature type="chain" id="PRO_5038078627" description="DUF1573 domain-containing protein" evidence="1">
    <location>
        <begin position="25"/>
        <end position="152"/>
    </location>
</feature>
<dbReference type="PANTHER" id="PTHR37833:SF1">
    <property type="entry name" value="SIGNAL PEPTIDE PROTEIN"/>
    <property type="match status" value="1"/>
</dbReference>
<dbReference type="PANTHER" id="PTHR37833">
    <property type="entry name" value="LIPOPROTEIN-RELATED"/>
    <property type="match status" value="1"/>
</dbReference>
<reference evidence="2" key="1">
    <citation type="journal article" date="2014" name="Int. J. Syst. Evol. Microbiol.">
        <title>Complete genome sequence of Corynebacterium casei LMG S-19264T (=DSM 44701T), isolated from a smear-ripened cheese.</title>
        <authorList>
            <consortium name="US DOE Joint Genome Institute (JGI-PGF)"/>
            <person name="Walter F."/>
            <person name="Albersmeier A."/>
            <person name="Kalinowski J."/>
            <person name="Ruckert C."/>
        </authorList>
    </citation>
    <scope>NUCLEOTIDE SEQUENCE</scope>
    <source>
        <strain evidence="2">CGMCC 1.15763</strain>
    </source>
</reference>
<accession>A0A917MFK7</accession>
<dbReference type="PROSITE" id="PS51257">
    <property type="entry name" value="PROKAR_LIPOPROTEIN"/>
    <property type="match status" value="1"/>
</dbReference>
<proteinExistence type="predicted"/>
<evidence type="ECO:0000256" key="1">
    <source>
        <dbReference type="SAM" id="SignalP"/>
    </source>
</evidence>
<evidence type="ECO:0000313" key="2">
    <source>
        <dbReference type="EMBL" id="GGH03187.1"/>
    </source>
</evidence>
<protein>
    <recommendedName>
        <fullName evidence="4">DUF1573 domain-containing protein</fullName>
    </recommendedName>
</protein>
<name>A0A917MFK7_9FLAO</name>